<sequence>MKEKLKILKEKEGVSPVIGVILMVAITVIMAAIVAGFVFGVIQTPQATPVASMTIDDISNSSSNVSVTVLHQSGDSLNVSDIKVVITEKGNTTNTATNTSIQTTGSDTGTWSTGERITFYCNNDNNVDYIKGSDYEVRIVHTPSGGTISAPTATAD</sequence>
<dbReference type="NCBIfam" id="TIGR02537">
    <property type="entry name" value="arch_flag_Nterm"/>
    <property type="match status" value="1"/>
</dbReference>
<evidence type="ECO:0000313" key="4">
    <source>
        <dbReference type="Proteomes" id="UP000185744"/>
    </source>
</evidence>
<dbReference type="EMBL" id="MSDW01000001">
    <property type="protein sequence ID" value="OKY78686.1"/>
    <property type="molecule type" value="Genomic_DNA"/>
</dbReference>
<protein>
    <submittedName>
        <fullName evidence="3">Pilin/Flagellin, PilA family</fullName>
    </submittedName>
</protein>
<dbReference type="InterPro" id="IPR012859">
    <property type="entry name" value="Pilin_N_archaeal"/>
</dbReference>
<accession>A0A1Q6DWG0</accession>
<feature type="domain" description="Archaeal Type IV pilin N-terminal" evidence="2">
    <location>
        <begin position="12"/>
        <end position="90"/>
    </location>
</feature>
<evidence type="ECO:0000259" key="2">
    <source>
        <dbReference type="Pfam" id="PF07790"/>
    </source>
</evidence>
<keyword evidence="1" id="KW-0472">Membrane</keyword>
<keyword evidence="4" id="KW-1185">Reference proteome</keyword>
<gene>
    <name evidence="3" type="ORF">BTN85_1183</name>
</gene>
<dbReference type="Proteomes" id="UP000185744">
    <property type="component" value="Unassembled WGS sequence"/>
</dbReference>
<dbReference type="InParanoid" id="A0A1Q6DWG0"/>
<dbReference type="AlphaFoldDB" id="A0A1Q6DWG0"/>
<evidence type="ECO:0000256" key="1">
    <source>
        <dbReference type="SAM" id="Phobius"/>
    </source>
</evidence>
<organism evidence="3 4">
    <name type="scientific">Methanohalarchaeum thermophilum</name>
    <dbReference type="NCBI Taxonomy" id="1903181"/>
    <lineage>
        <taxon>Archaea</taxon>
        <taxon>Methanobacteriati</taxon>
        <taxon>Methanobacteriota</taxon>
        <taxon>Methanonatronarchaeia</taxon>
        <taxon>Methanonatronarchaeales</taxon>
        <taxon>Methanonatronarchaeaceae</taxon>
        <taxon>Candidatus Methanohalarchaeum</taxon>
    </lineage>
</organism>
<dbReference type="PANTHER" id="PTHR38138:SF1">
    <property type="entry name" value="ARCHAEAL TYPE IV PILIN N-TERMINAL DOMAIN-CONTAINING PROTEIN"/>
    <property type="match status" value="1"/>
</dbReference>
<reference evidence="3" key="1">
    <citation type="submission" date="2016-12" db="EMBL/GenBank/DDBJ databases">
        <title>Discovery of methanogenic haloarchaea.</title>
        <authorList>
            <person name="Sorokin D.Y."/>
            <person name="Makarova K.S."/>
            <person name="Abbas B."/>
            <person name="Ferrer M."/>
            <person name="Golyshin P.N."/>
        </authorList>
    </citation>
    <scope>NUCLEOTIDE SEQUENCE [LARGE SCALE GENOMIC DNA]</scope>
    <source>
        <strain evidence="3">HMET1</strain>
    </source>
</reference>
<keyword evidence="1" id="KW-0812">Transmembrane</keyword>
<feature type="transmembrane region" description="Helical" evidence="1">
    <location>
        <begin position="20"/>
        <end position="42"/>
    </location>
</feature>
<proteinExistence type="predicted"/>
<keyword evidence="1" id="KW-1133">Transmembrane helix</keyword>
<dbReference type="Pfam" id="PF07790">
    <property type="entry name" value="Pilin_N"/>
    <property type="match status" value="1"/>
</dbReference>
<dbReference type="PANTHER" id="PTHR38138">
    <property type="entry name" value="VNG6441H"/>
    <property type="match status" value="1"/>
</dbReference>
<comment type="caution">
    <text evidence="3">The sequence shown here is derived from an EMBL/GenBank/DDBJ whole genome shotgun (WGS) entry which is preliminary data.</text>
</comment>
<evidence type="ECO:0000313" key="3">
    <source>
        <dbReference type="EMBL" id="OKY78686.1"/>
    </source>
</evidence>
<dbReference type="InterPro" id="IPR013373">
    <property type="entry name" value="Flagellin/pilin_N_arc"/>
</dbReference>
<name>A0A1Q6DWG0_METT1</name>